<gene>
    <name evidence="3" type="ORF">SAMN03159428_05113</name>
    <name evidence="2" type="ORF">SAMN03159514_05100</name>
</gene>
<evidence type="ECO:0000313" key="4">
    <source>
        <dbReference type="Proteomes" id="UP000198760"/>
    </source>
</evidence>
<name>A0AAX2EZQ8_9ENTR</name>
<proteinExistence type="predicted"/>
<organism evidence="2 5">
    <name type="scientific">Kosakonia radicincitans</name>
    <dbReference type="NCBI Taxonomy" id="283686"/>
    <lineage>
        <taxon>Bacteria</taxon>
        <taxon>Pseudomonadati</taxon>
        <taxon>Pseudomonadota</taxon>
        <taxon>Gammaproteobacteria</taxon>
        <taxon>Enterobacterales</taxon>
        <taxon>Enterobacteriaceae</taxon>
        <taxon>Kosakonia</taxon>
    </lineage>
</organism>
<dbReference type="Proteomes" id="UP000198760">
    <property type="component" value="Unassembled WGS sequence"/>
</dbReference>
<dbReference type="PROSITE" id="PS51257">
    <property type="entry name" value="PROKAR_LIPOPROTEIN"/>
    <property type="match status" value="1"/>
</dbReference>
<evidence type="ECO:0000313" key="3">
    <source>
        <dbReference type="EMBL" id="SFU18025.1"/>
    </source>
</evidence>
<dbReference type="InterPro" id="IPR055903">
    <property type="entry name" value="DUF7480"/>
</dbReference>
<feature type="domain" description="DUF7480" evidence="1">
    <location>
        <begin position="27"/>
        <end position="128"/>
    </location>
</feature>
<dbReference type="Proteomes" id="UP000199173">
    <property type="component" value="Unassembled WGS sequence"/>
</dbReference>
<sequence length="133" mass="14966">MKKIILTVVSVVLGGCTLHNSPYRAADISLTQNGQPCFAVPNDSLTKGGKSKLLVIRVAERFPDNYMHPVWERDYKSEPTFSVQPGTCLPVDYHFEKGKEYTIDAITAFSVSEVETKRIWLASFTLEKLAERK</sequence>
<evidence type="ECO:0000313" key="5">
    <source>
        <dbReference type="Proteomes" id="UP000199173"/>
    </source>
</evidence>
<dbReference type="InterPro" id="IPR054657">
    <property type="entry name" value="T6SS_periplasmic_put"/>
</dbReference>
<accession>A0AAX2EZQ8</accession>
<dbReference type="AlphaFoldDB" id="A0AAX2EZQ8"/>
<dbReference type="EMBL" id="FPAV01000022">
    <property type="protein sequence ID" value="SFU18025.1"/>
    <property type="molecule type" value="Genomic_DNA"/>
</dbReference>
<dbReference type="NCBIfam" id="NF045617">
    <property type="entry name" value="mostly_LP"/>
    <property type="match status" value="1"/>
</dbReference>
<comment type="caution">
    <text evidence="2">The sequence shown here is derived from an EMBL/GenBank/DDBJ whole genome shotgun (WGS) entry which is preliminary data.</text>
</comment>
<reference evidence="4 5" key="1">
    <citation type="submission" date="2016-10" db="EMBL/GenBank/DDBJ databases">
        <authorList>
            <person name="Varghese N."/>
            <person name="Submissions S."/>
        </authorList>
    </citation>
    <scope>NUCLEOTIDE SEQUENCE [LARGE SCALE GENOMIC DNA]</scope>
    <source>
        <strain evidence="3 4">NFIX06</strain>
        <strain evidence="2 5">NFIX08</strain>
    </source>
</reference>
<dbReference type="Pfam" id="PF24295">
    <property type="entry name" value="DUF7480"/>
    <property type="match status" value="1"/>
</dbReference>
<keyword evidence="4" id="KW-1185">Reference proteome</keyword>
<dbReference type="RefSeq" id="WP_072441502.1">
    <property type="nucleotide sequence ID" value="NZ_CABVLS010000011.1"/>
</dbReference>
<evidence type="ECO:0000259" key="1">
    <source>
        <dbReference type="Pfam" id="PF24295"/>
    </source>
</evidence>
<evidence type="ECO:0000313" key="2">
    <source>
        <dbReference type="EMBL" id="SFR26883.1"/>
    </source>
</evidence>
<protein>
    <recommendedName>
        <fullName evidence="1">DUF7480 domain-containing protein</fullName>
    </recommendedName>
</protein>
<dbReference type="EMBL" id="FOYJ01000019">
    <property type="protein sequence ID" value="SFR26883.1"/>
    <property type="molecule type" value="Genomic_DNA"/>
</dbReference>